<sequence length="641" mass="70082">MALLQWTSKTDDKDDAAEQHWQLSPPSATPHSPTHPTHSTHSCAIAQRINKLLHSQNHQRRKCYFIIAVPLLLVVLVAAIGAWYVLSSKSTYPNPGLPLSCDIQPDPNFAVSSAPHTRSYTFVVSTITAAQDGVPRKMLVVNGQYPGPLIEANMGDRILVNLINKLDNGTSIHWHGIHHRNSVYMDGTVGITQCPVPPGANFTYDFTITGQFGTFWWHAHVSTQYNDGIVGPFIVHSPTDPLLNHYDKDLVIMLTDWYHEFSQSLVSAYLTTGLVANPAAEPVPDNGLINGLNVFNCSLGPSLTSSNCSGGARSTFTLHPNTKYRLRLINTGAFAAFTFSVDNHELLVVEADATPVNPVMVHRVPIHVAQRYSVILTTNQPTGAYWMRAVMTQDCFKYIPTWLNPSVTAILRYSNTDSAAIPASNSKDWSDTPSQPSQCIDLSLGMLIPALAETPALPTARYDIDVSFLNAGGLEIRNTGFMNGKTWTPLMNTTSLLMSFGNLTSLSTMQYVETIPSVTVADLVVNNLDSGAHPFHLHGHTMFVLAEGSGIFTEKGTPALNFSTNPLRRDTIVLPSNGYAIVRIVFDNPGVWAFHCHISWHMSAGLLMQFNVLPDQIMKMSIPDSVRNLCAGSKSGGPLIG</sequence>
<evidence type="ECO:0000256" key="2">
    <source>
        <dbReference type="ARBA" id="ARBA00022723"/>
    </source>
</evidence>
<gene>
    <name evidence="10" type="ORF">SeLEV6574_g06525</name>
</gene>
<dbReference type="Proteomes" id="UP000320475">
    <property type="component" value="Unassembled WGS sequence"/>
</dbReference>
<keyword evidence="4" id="KW-0186">Copper</keyword>
<proteinExistence type="inferred from homology"/>
<evidence type="ECO:0000259" key="7">
    <source>
        <dbReference type="Pfam" id="PF00394"/>
    </source>
</evidence>
<dbReference type="SUPFAM" id="SSF49503">
    <property type="entry name" value="Cupredoxins"/>
    <property type="match status" value="3"/>
</dbReference>
<dbReference type="InterPro" id="IPR033138">
    <property type="entry name" value="Cu_oxidase_CS"/>
</dbReference>
<keyword evidence="2" id="KW-0479">Metal-binding</keyword>
<dbReference type="CDD" id="cd13886">
    <property type="entry name" value="CuRO_2_MCO_like_1"/>
    <property type="match status" value="1"/>
</dbReference>
<dbReference type="PANTHER" id="PTHR11709:SF414">
    <property type="entry name" value="ADR239WP"/>
    <property type="match status" value="1"/>
</dbReference>
<dbReference type="AlphaFoldDB" id="A0A507CNC8"/>
<evidence type="ECO:0000259" key="8">
    <source>
        <dbReference type="Pfam" id="PF07731"/>
    </source>
</evidence>
<evidence type="ECO:0000313" key="10">
    <source>
        <dbReference type="EMBL" id="TPX40626.1"/>
    </source>
</evidence>
<evidence type="ECO:0008006" key="12">
    <source>
        <dbReference type="Google" id="ProtNLM"/>
    </source>
</evidence>
<feature type="transmembrane region" description="Helical" evidence="6">
    <location>
        <begin position="63"/>
        <end position="86"/>
    </location>
</feature>
<evidence type="ECO:0000256" key="4">
    <source>
        <dbReference type="ARBA" id="ARBA00023008"/>
    </source>
</evidence>
<reference evidence="10 11" key="1">
    <citation type="journal article" date="2019" name="Sci. Rep.">
        <title>Comparative genomics of chytrid fungi reveal insights into the obligate biotrophic and pathogenic lifestyle of Synchytrium endobioticum.</title>
        <authorList>
            <person name="van de Vossenberg B.T.L.H."/>
            <person name="Warris S."/>
            <person name="Nguyen H.D.T."/>
            <person name="van Gent-Pelzer M.P.E."/>
            <person name="Joly D.L."/>
            <person name="van de Geest H.C."/>
            <person name="Bonants P.J.M."/>
            <person name="Smith D.S."/>
            <person name="Levesque C.A."/>
            <person name="van der Lee T.A.J."/>
        </authorList>
    </citation>
    <scope>NUCLEOTIDE SEQUENCE [LARGE SCALE GENOMIC DNA]</scope>
    <source>
        <strain evidence="10 11">LEV6574</strain>
    </source>
</reference>
<dbReference type="Pfam" id="PF07731">
    <property type="entry name" value="Cu-oxidase_2"/>
    <property type="match status" value="1"/>
</dbReference>
<dbReference type="InterPro" id="IPR008972">
    <property type="entry name" value="Cupredoxin"/>
</dbReference>
<comment type="caution">
    <text evidence="10">The sequence shown here is derived from an EMBL/GenBank/DDBJ whole genome shotgun (WGS) entry which is preliminary data.</text>
</comment>
<feature type="region of interest" description="Disordered" evidence="5">
    <location>
        <begin position="1"/>
        <end position="40"/>
    </location>
</feature>
<dbReference type="PROSITE" id="PS00079">
    <property type="entry name" value="MULTICOPPER_OXIDASE1"/>
    <property type="match status" value="1"/>
</dbReference>
<evidence type="ECO:0000259" key="9">
    <source>
        <dbReference type="Pfam" id="PF07732"/>
    </source>
</evidence>
<evidence type="ECO:0000256" key="5">
    <source>
        <dbReference type="SAM" id="MobiDB-lite"/>
    </source>
</evidence>
<evidence type="ECO:0000256" key="6">
    <source>
        <dbReference type="SAM" id="Phobius"/>
    </source>
</evidence>
<keyword evidence="6" id="KW-0472">Membrane</keyword>
<evidence type="ECO:0000256" key="1">
    <source>
        <dbReference type="ARBA" id="ARBA00010609"/>
    </source>
</evidence>
<evidence type="ECO:0000256" key="3">
    <source>
        <dbReference type="ARBA" id="ARBA00023002"/>
    </source>
</evidence>
<dbReference type="PANTHER" id="PTHR11709">
    <property type="entry name" value="MULTI-COPPER OXIDASE"/>
    <property type="match status" value="1"/>
</dbReference>
<protein>
    <recommendedName>
        <fullName evidence="12">Laccase</fullName>
    </recommendedName>
</protein>
<accession>A0A507CNC8</accession>
<dbReference type="OrthoDB" id="2121828at2759"/>
<dbReference type="FunFam" id="2.60.40.420:FF:000045">
    <property type="entry name" value="Laccase 2"/>
    <property type="match status" value="1"/>
</dbReference>
<keyword evidence="6" id="KW-1133">Transmembrane helix</keyword>
<feature type="domain" description="Plastocyanin-like" evidence="9">
    <location>
        <begin position="127"/>
        <end position="238"/>
    </location>
</feature>
<dbReference type="Gene3D" id="2.60.40.420">
    <property type="entry name" value="Cupredoxins - blue copper proteins"/>
    <property type="match status" value="3"/>
</dbReference>
<keyword evidence="3" id="KW-0560">Oxidoreductase</keyword>
<dbReference type="VEuPathDB" id="FungiDB:SeMB42_g06387"/>
<dbReference type="GO" id="GO:0005507">
    <property type="term" value="F:copper ion binding"/>
    <property type="evidence" value="ECO:0007669"/>
    <property type="project" value="InterPro"/>
</dbReference>
<dbReference type="InterPro" id="IPR002355">
    <property type="entry name" value="Cu_oxidase_Cu_BS"/>
</dbReference>
<organism evidence="10 11">
    <name type="scientific">Synchytrium endobioticum</name>
    <dbReference type="NCBI Taxonomy" id="286115"/>
    <lineage>
        <taxon>Eukaryota</taxon>
        <taxon>Fungi</taxon>
        <taxon>Fungi incertae sedis</taxon>
        <taxon>Chytridiomycota</taxon>
        <taxon>Chytridiomycota incertae sedis</taxon>
        <taxon>Chytridiomycetes</taxon>
        <taxon>Synchytriales</taxon>
        <taxon>Synchytriaceae</taxon>
        <taxon>Synchytrium</taxon>
    </lineage>
</organism>
<feature type="domain" description="Plastocyanin-like" evidence="7">
    <location>
        <begin position="249"/>
        <end position="415"/>
    </location>
</feature>
<keyword evidence="6" id="KW-0812">Transmembrane</keyword>
<feature type="compositionally biased region" description="Low complexity" evidence="5">
    <location>
        <begin position="24"/>
        <end position="40"/>
    </location>
</feature>
<dbReference type="InterPro" id="IPR045087">
    <property type="entry name" value="Cu-oxidase_fam"/>
</dbReference>
<dbReference type="GO" id="GO:0016491">
    <property type="term" value="F:oxidoreductase activity"/>
    <property type="evidence" value="ECO:0007669"/>
    <property type="project" value="UniProtKB-KW"/>
</dbReference>
<comment type="similarity">
    <text evidence="1">Belongs to the multicopper oxidase family.</text>
</comment>
<dbReference type="Pfam" id="PF07732">
    <property type="entry name" value="Cu-oxidase_3"/>
    <property type="match status" value="1"/>
</dbReference>
<name>A0A507CNC8_9FUNG</name>
<dbReference type="CDD" id="cd13857">
    <property type="entry name" value="CuRO_1_Diphenol_Ox"/>
    <property type="match status" value="1"/>
</dbReference>
<dbReference type="InterPro" id="IPR011706">
    <property type="entry name" value="Cu-oxidase_C"/>
</dbReference>
<evidence type="ECO:0000313" key="11">
    <source>
        <dbReference type="Proteomes" id="UP000320475"/>
    </source>
</evidence>
<dbReference type="EMBL" id="QEAM01000376">
    <property type="protein sequence ID" value="TPX40626.1"/>
    <property type="molecule type" value="Genomic_DNA"/>
</dbReference>
<dbReference type="Pfam" id="PF00394">
    <property type="entry name" value="Cu-oxidase"/>
    <property type="match status" value="1"/>
</dbReference>
<dbReference type="InterPro" id="IPR001117">
    <property type="entry name" value="Cu-oxidase_2nd"/>
</dbReference>
<dbReference type="PROSITE" id="PS00080">
    <property type="entry name" value="MULTICOPPER_OXIDASE2"/>
    <property type="match status" value="1"/>
</dbReference>
<feature type="compositionally biased region" description="Basic and acidic residues" evidence="5">
    <location>
        <begin position="9"/>
        <end position="18"/>
    </location>
</feature>
<feature type="domain" description="Plastocyanin-like" evidence="8">
    <location>
        <begin position="502"/>
        <end position="615"/>
    </location>
</feature>
<dbReference type="InterPro" id="IPR011707">
    <property type="entry name" value="Cu-oxidase-like_N"/>
</dbReference>